<protein>
    <recommendedName>
        <fullName evidence="3">DUF2490 domain-containing protein</fullName>
    </recommendedName>
</protein>
<dbReference type="Pfam" id="PF10677">
    <property type="entry name" value="DUF2490"/>
    <property type="match status" value="1"/>
</dbReference>
<proteinExistence type="predicted"/>
<dbReference type="EMBL" id="MDJD01000007">
    <property type="protein sequence ID" value="OEK09261.1"/>
    <property type="molecule type" value="Genomic_DNA"/>
</dbReference>
<dbReference type="OrthoDB" id="1118734at2"/>
<organism evidence="1 2">
    <name type="scientific">Flavivirga aquatica</name>
    <dbReference type="NCBI Taxonomy" id="1849968"/>
    <lineage>
        <taxon>Bacteria</taxon>
        <taxon>Pseudomonadati</taxon>
        <taxon>Bacteroidota</taxon>
        <taxon>Flavobacteriia</taxon>
        <taxon>Flavobacteriales</taxon>
        <taxon>Flavobacteriaceae</taxon>
        <taxon>Flavivirga</taxon>
    </lineage>
</organism>
<evidence type="ECO:0008006" key="3">
    <source>
        <dbReference type="Google" id="ProtNLM"/>
    </source>
</evidence>
<dbReference type="AlphaFoldDB" id="A0A1E5TD33"/>
<reference evidence="1 2" key="1">
    <citation type="submission" date="2016-05" db="EMBL/GenBank/DDBJ databases">
        <title>Draft Genome Sequence of Algibacter sp. Strain SK-16 Isolated from the Surface Water of Aburatsubo Inlet.</title>
        <authorList>
            <person name="Wong S.-K."/>
            <person name="Yoshizawa S."/>
            <person name="Nakajima Y."/>
            <person name="Ogura Y."/>
            <person name="Tetsuya H."/>
            <person name="Hamasaki K."/>
        </authorList>
    </citation>
    <scope>NUCLEOTIDE SEQUENCE [LARGE SCALE GENOMIC DNA]</scope>
    <source>
        <strain evidence="1 2">SK-16</strain>
    </source>
</reference>
<keyword evidence="2" id="KW-1185">Reference proteome</keyword>
<name>A0A1E5TD33_9FLAO</name>
<gene>
    <name evidence="1" type="ORF">A8C32_11085</name>
</gene>
<comment type="caution">
    <text evidence="1">The sequence shown here is derived from an EMBL/GenBank/DDBJ whole genome shotgun (WGS) entry which is preliminary data.</text>
</comment>
<sequence length="242" mass="28777">MCVKNLRSLTIVILIFFNTSLLLAQKNREDIIGSWIVISGNNKIAKRWSIPTVGILRHYKLFNAYEFSFARIGLTYKAKDNLFLTTGIAYLDAETYAIGSQKKRSTQLWLYQENVFNIKLKKLRISNRLRFENRWINKKDNDITNYRLRYRLQLKYPINKYFYLKTFNEFFYSFNTSNFNQNRFYAGLGCNISNSIKLETGYIKNSFPKAKYDRLRIVLLFKTNLIKKKTILSQNKILQSKK</sequence>
<accession>A0A1E5TD33</accession>
<evidence type="ECO:0000313" key="2">
    <source>
        <dbReference type="Proteomes" id="UP000095713"/>
    </source>
</evidence>
<dbReference type="InterPro" id="IPR019619">
    <property type="entry name" value="DUF2490"/>
</dbReference>
<dbReference type="Proteomes" id="UP000095713">
    <property type="component" value="Unassembled WGS sequence"/>
</dbReference>
<dbReference type="STRING" id="1849968.A8C32_11085"/>
<evidence type="ECO:0000313" key="1">
    <source>
        <dbReference type="EMBL" id="OEK09261.1"/>
    </source>
</evidence>